<protein>
    <recommendedName>
        <fullName evidence="1">Methyltransferase type 11 domain-containing protein</fullName>
    </recommendedName>
</protein>
<name>A0A0F9KRH6_9ZZZZ</name>
<evidence type="ECO:0000313" key="2">
    <source>
        <dbReference type="EMBL" id="KKM77401.1"/>
    </source>
</evidence>
<dbReference type="Pfam" id="PF08241">
    <property type="entry name" value="Methyltransf_11"/>
    <property type="match status" value="1"/>
</dbReference>
<comment type="caution">
    <text evidence="2">The sequence shown here is derived from an EMBL/GenBank/DDBJ whole genome shotgun (WGS) entry which is preliminary data.</text>
</comment>
<accession>A0A0F9KRH6</accession>
<gene>
    <name evidence="2" type="ORF">LCGC14_1370450</name>
</gene>
<dbReference type="InterPro" id="IPR029063">
    <property type="entry name" value="SAM-dependent_MTases_sf"/>
</dbReference>
<dbReference type="InterPro" id="IPR013216">
    <property type="entry name" value="Methyltransf_11"/>
</dbReference>
<dbReference type="CDD" id="cd02440">
    <property type="entry name" value="AdoMet_MTases"/>
    <property type="match status" value="1"/>
</dbReference>
<organism evidence="2">
    <name type="scientific">marine sediment metagenome</name>
    <dbReference type="NCBI Taxonomy" id="412755"/>
    <lineage>
        <taxon>unclassified sequences</taxon>
        <taxon>metagenomes</taxon>
        <taxon>ecological metagenomes</taxon>
    </lineage>
</organism>
<dbReference type="SUPFAM" id="SSF53335">
    <property type="entry name" value="S-adenosyl-L-methionine-dependent methyltransferases"/>
    <property type="match status" value="1"/>
</dbReference>
<dbReference type="AlphaFoldDB" id="A0A0F9KRH6"/>
<reference evidence="2" key="1">
    <citation type="journal article" date="2015" name="Nature">
        <title>Complex archaea that bridge the gap between prokaryotes and eukaryotes.</title>
        <authorList>
            <person name="Spang A."/>
            <person name="Saw J.H."/>
            <person name="Jorgensen S.L."/>
            <person name="Zaremba-Niedzwiedzka K."/>
            <person name="Martijn J."/>
            <person name="Lind A.E."/>
            <person name="van Eijk R."/>
            <person name="Schleper C."/>
            <person name="Guy L."/>
            <person name="Ettema T.J."/>
        </authorList>
    </citation>
    <scope>NUCLEOTIDE SEQUENCE</scope>
</reference>
<feature type="domain" description="Methyltransferase type 11" evidence="1">
    <location>
        <begin position="56"/>
        <end position="155"/>
    </location>
</feature>
<dbReference type="Gene3D" id="3.40.50.150">
    <property type="entry name" value="Vaccinia Virus protein VP39"/>
    <property type="match status" value="1"/>
</dbReference>
<sequence>MVISLDNLTSGTNKKSKIISKYNSSSAFYDNRYRKIQERKYQIILNNYDLNEKFILDLGCGTGLLFTYFINLKNEQKDNFYFYVAIDISWKMLLEFKSKLNKFKAKNKLSLVLSDIENLPFRANIFYSVFSLTSFQNLPNINKGVKESIRVSRDNANFKFSILKKQ</sequence>
<evidence type="ECO:0000259" key="1">
    <source>
        <dbReference type="Pfam" id="PF08241"/>
    </source>
</evidence>
<dbReference type="GO" id="GO:0008757">
    <property type="term" value="F:S-adenosylmethionine-dependent methyltransferase activity"/>
    <property type="evidence" value="ECO:0007669"/>
    <property type="project" value="InterPro"/>
</dbReference>
<dbReference type="EMBL" id="LAZR01008647">
    <property type="protein sequence ID" value="KKM77401.1"/>
    <property type="molecule type" value="Genomic_DNA"/>
</dbReference>
<proteinExistence type="predicted"/>